<evidence type="ECO:0000256" key="1">
    <source>
        <dbReference type="SAM" id="Phobius"/>
    </source>
</evidence>
<keyword evidence="1" id="KW-0472">Membrane</keyword>
<keyword evidence="3" id="KW-1185">Reference proteome</keyword>
<gene>
    <name evidence="2" type="ORF">HannXRQ_Chr02g0041941</name>
</gene>
<dbReference type="AlphaFoldDB" id="A0A251VFA8"/>
<sequence length="172" mass="19566">MTNQRDGEKETVRVLWRTRKRDEGVGSGAAPPFTAAAVVVMVFLPEVPMKIMLKMIKDDDDGAGGRHHRRRRRFRFFQRFNRSGSVVINLVNRFGCLVRVVLERFGSGLGQPWFGSCYGWVNKSRCSVSGQHYESTQSTQLVNLVDPVNSVSGYFSKLWHGWNRRTIGDLST</sequence>
<keyword evidence="1" id="KW-0812">Transmembrane</keyword>
<name>A0A251VFA8_HELAN</name>
<reference evidence="3" key="1">
    <citation type="journal article" date="2017" name="Nature">
        <title>The sunflower genome provides insights into oil metabolism, flowering and Asterid evolution.</title>
        <authorList>
            <person name="Badouin H."/>
            <person name="Gouzy J."/>
            <person name="Grassa C.J."/>
            <person name="Murat F."/>
            <person name="Staton S.E."/>
            <person name="Cottret L."/>
            <person name="Lelandais-Briere C."/>
            <person name="Owens G.L."/>
            <person name="Carrere S."/>
            <person name="Mayjonade B."/>
            <person name="Legrand L."/>
            <person name="Gill N."/>
            <person name="Kane N.C."/>
            <person name="Bowers J.E."/>
            <person name="Hubner S."/>
            <person name="Bellec A."/>
            <person name="Berard A."/>
            <person name="Berges H."/>
            <person name="Blanchet N."/>
            <person name="Boniface M.C."/>
            <person name="Brunel D."/>
            <person name="Catrice O."/>
            <person name="Chaidir N."/>
            <person name="Claudel C."/>
            <person name="Donnadieu C."/>
            <person name="Faraut T."/>
            <person name="Fievet G."/>
            <person name="Helmstetter N."/>
            <person name="King M."/>
            <person name="Knapp S.J."/>
            <person name="Lai Z."/>
            <person name="Le Paslier M.C."/>
            <person name="Lippi Y."/>
            <person name="Lorenzon L."/>
            <person name="Mandel J.R."/>
            <person name="Marage G."/>
            <person name="Marchand G."/>
            <person name="Marquand E."/>
            <person name="Bret-Mestries E."/>
            <person name="Morien E."/>
            <person name="Nambeesan S."/>
            <person name="Nguyen T."/>
            <person name="Pegot-Espagnet P."/>
            <person name="Pouilly N."/>
            <person name="Raftis F."/>
            <person name="Sallet E."/>
            <person name="Schiex T."/>
            <person name="Thomas J."/>
            <person name="Vandecasteele C."/>
            <person name="Vares D."/>
            <person name="Vear F."/>
            <person name="Vautrin S."/>
            <person name="Crespi M."/>
            <person name="Mangin B."/>
            <person name="Burke J.M."/>
            <person name="Salse J."/>
            <person name="Munos S."/>
            <person name="Vincourt P."/>
            <person name="Rieseberg L.H."/>
            <person name="Langlade N.B."/>
        </authorList>
    </citation>
    <scope>NUCLEOTIDE SEQUENCE [LARGE SCALE GENOMIC DNA]</scope>
    <source>
        <strain evidence="3">cv. SF193</strain>
    </source>
</reference>
<dbReference type="Proteomes" id="UP000215914">
    <property type="component" value="Chromosome 2"/>
</dbReference>
<keyword evidence="1" id="KW-1133">Transmembrane helix</keyword>
<evidence type="ECO:0000313" key="2">
    <source>
        <dbReference type="EMBL" id="OTG34094.1"/>
    </source>
</evidence>
<dbReference type="InParanoid" id="A0A251VFA8"/>
<protein>
    <submittedName>
        <fullName evidence="2">Uncharacterized protein</fullName>
    </submittedName>
</protein>
<dbReference type="EMBL" id="CM007891">
    <property type="protein sequence ID" value="OTG34094.1"/>
    <property type="molecule type" value="Genomic_DNA"/>
</dbReference>
<organism evidence="2 3">
    <name type="scientific">Helianthus annuus</name>
    <name type="common">Common sunflower</name>
    <dbReference type="NCBI Taxonomy" id="4232"/>
    <lineage>
        <taxon>Eukaryota</taxon>
        <taxon>Viridiplantae</taxon>
        <taxon>Streptophyta</taxon>
        <taxon>Embryophyta</taxon>
        <taxon>Tracheophyta</taxon>
        <taxon>Spermatophyta</taxon>
        <taxon>Magnoliopsida</taxon>
        <taxon>eudicotyledons</taxon>
        <taxon>Gunneridae</taxon>
        <taxon>Pentapetalae</taxon>
        <taxon>asterids</taxon>
        <taxon>campanulids</taxon>
        <taxon>Asterales</taxon>
        <taxon>Asteraceae</taxon>
        <taxon>Asteroideae</taxon>
        <taxon>Heliantheae alliance</taxon>
        <taxon>Heliantheae</taxon>
        <taxon>Helianthus</taxon>
    </lineage>
</organism>
<proteinExistence type="predicted"/>
<evidence type="ECO:0000313" key="3">
    <source>
        <dbReference type="Proteomes" id="UP000215914"/>
    </source>
</evidence>
<accession>A0A251VFA8</accession>
<feature type="transmembrane region" description="Helical" evidence="1">
    <location>
        <begin position="29"/>
        <end position="47"/>
    </location>
</feature>